<evidence type="ECO:0000256" key="7">
    <source>
        <dbReference type="ARBA" id="ARBA00022737"/>
    </source>
</evidence>
<dbReference type="FunFam" id="1.10.10.10:FF:000322">
    <property type="entry name" value="Probable disease resistance protein At1g63360"/>
    <property type="match status" value="1"/>
</dbReference>
<protein>
    <submittedName>
        <fullName evidence="13">Disease resistance protein</fullName>
    </submittedName>
</protein>
<proteinExistence type="inferred from homology"/>
<dbReference type="PANTHER" id="PTHR23155">
    <property type="entry name" value="DISEASE RESISTANCE PROTEIN RP"/>
    <property type="match status" value="1"/>
</dbReference>
<dbReference type="SUPFAM" id="SSF52540">
    <property type="entry name" value="P-loop containing nucleoside triphosphate hydrolases"/>
    <property type="match status" value="1"/>
</dbReference>
<dbReference type="InterPro" id="IPR036388">
    <property type="entry name" value="WH-like_DNA-bd_sf"/>
</dbReference>
<evidence type="ECO:0000313" key="14">
    <source>
        <dbReference type="Proteomes" id="UP000325081"/>
    </source>
</evidence>
<evidence type="ECO:0000256" key="4">
    <source>
        <dbReference type="ARBA" id="ARBA00022490"/>
    </source>
</evidence>
<dbReference type="Gene3D" id="1.10.10.10">
    <property type="entry name" value="Winged helix-like DNA-binding domain superfamily/Winged helix DNA-binding domain"/>
    <property type="match status" value="1"/>
</dbReference>
<dbReference type="GO" id="GO:0009626">
    <property type="term" value="P:plant-type hypersensitive response"/>
    <property type="evidence" value="ECO:0007669"/>
    <property type="project" value="UniProtKB-KW"/>
</dbReference>
<dbReference type="Gene3D" id="3.40.50.300">
    <property type="entry name" value="P-loop containing nucleotide triphosphate hydrolases"/>
    <property type="match status" value="1"/>
</dbReference>
<sequence>MAAYAALLSLMNTIHQIQNHPRPPISLDKLQIEPLIEMVTYLLHFIENYAIDDADGLVGRMADAARKAEDIVESYIADHIEARGKANISLNNGSLYRYMKKKIQKMTLYINNNSSYRNLQKVINDLRSITKDVAAIKDEAGENIAPSNDAMVGSDDSMNDLADKLNNSPSSKGDITMAGFMNDVMDKLTNQQSNRWVIAIAGMGGIGKTTLAKRIYEHPLIVEQFDIRGWATVSQEFDSKRILLQVLDSLRNKRSEDSEYEELGQNLYQSLFGRRYLIVVDDIWGTNAWDMVKRFFPDNKGGSKVLITTRLSNVALQLDGPDYFQMPFLKVDESWNLLRRCVFQEQQGNCGGLPLSIVVIGGLLAKSERTRENWQHVLENLSSTVNSEEGEHCFRILKLSYNQLPVHLKPCFLYMGMFPEDHEIHVPTLLKLWVSEGFVKPVAGKSLETIAREVYLHGLVIRNLILVRGWGCTRRIRRCGIHDLLRDLCIKEAEKYKLFRTMETTHNPEHHDQISWPAQRRIGIHQAGKYIPRGLPDFVQSASRVRTLIWNVDGSLPSAVHFRLLRILNGFINRHKYSGQELFLPVNLCHLVGLRIQFPVEVLYRLWNLQTLIVDLPHISRVLDIWRMPQLRHVKVWSLWLTDPPPPPMDEEHGWMVLENLETLQYVWNLRLGEEVVERIPNIKKLGIRYMEEISPVDYGLNNLCRLRKLECLSISCYSSLSRRIEVTLFPITLRKLTLFGTYLMWEEMGTKIGSLPYLEALKLEDNSFVGPDWETAEGGFPSLKYLQIDSCSSLEQWRAEATHFPLLERLELWYIDKLKEIPLEIGEITTLREIKVWKCSDSAVLSSKKILEEQEECLGEVELQIEVQLDYERTLLRKESLRSHNLRFLEYY</sequence>
<dbReference type="InterPro" id="IPR044974">
    <property type="entry name" value="Disease_R_plants"/>
</dbReference>
<feature type="domain" description="Disease resistance protein winged helix" evidence="12">
    <location>
        <begin position="417"/>
        <end position="489"/>
    </location>
</feature>
<dbReference type="OrthoDB" id="3064467at2759"/>
<keyword evidence="10" id="KW-0067">ATP-binding</keyword>
<dbReference type="InterPro" id="IPR027417">
    <property type="entry name" value="P-loop_NTPase"/>
</dbReference>
<dbReference type="GO" id="GO:0051607">
    <property type="term" value="P:defense response to virus"/>
    <property type="evidence" value="ECO:0007669"/>
    <property type="project" value="UniProtKB-ARBA"/>
</dbReference>
<comment type="similarity">
    <text evidence="3">Belongs to the disease resistance NB-LRR family.</text>
</comment>
<dbReference type="Pfam" id="PF00931">
    <property type="entry name" value="NB-ARC"/>
    <property type="match status" value="1"/>
</dbReference>
<dbReference type="Pfam" id="PF23559">
    <property type="entry name" value="WHD_DRP"/>
    <property type="match status" value="1"/>
</dbReference>
<dbReference type="InterPro" id="IPR058922">
    <property type="entry name" value="WHD_DRP"/>
</dbReference>
<keyword evidence="5" id="KW-0433">Leucine-rich repeat</keyword>
<dbReference type="InterPro" id="IPR042197">
    <property type="entry name" value="Apaf_helical"/>
</dbReference>
<evidence type="ECO:0000256" key="1">
    <source>
        <dbReference type="ARBA" id="ARBA00002074"/>
    </source>
</evidence>
<evidence type="ECO:0000256" key="6">
    <source>
        <dbReference type="ARBA" id="ARBA00022667"/>
    </source>
</evidence>
<gene>
    <name evidence="13" type="ORF">STAS_31089</name>
</gene>
<accession>A0A5A7R704</accession>
<keyword evidence="4" id="KW-0963">Cytoplasm</keyword>
<dbReference type="Proteomes" id="UP000325081">
    <property type="component" value="Unassembled WGS sequence"/>
</dbReference>
<comment type="caution">
    <text evidence="13">The sequence shown here is derived from an EMBL/GenBank/DDBJ whole genome shotgun (WGS) entry which is preliminary data.</text>
</comment>
<keyword evidence="8" id="KW-0547">Nucleotide-binding</keyword>
<dbReference type="GO" id="GO:0005737">
    <property type="term" value="C:cytoplasm"/>
    <property type="evidence" value="ECO:0007669"/>
    <property type="project" value="UniProtKB-SubCell"/>
</dbReference>
<feature type="domain" description="NB-ARC" evidence="11">
    <location>
        <begin position="181"/>
        <end position="346"/>
    </location>
</feature>
<dbReference type="Gene3D" id="1.20.5.4130">
    <property type="match status" value="1"/>
</dbReference>
<comment type="subcellular location">
    <subcellularLocation>
        <location evidence="2">Cytoplasm</location>
    </subcellularLocation>
</comment>
<dbReference type="EMBL" id="BKCP01010626">
    <property type="protein sequence ID" value="GER53553.1"/>
    <property type="molecule type" value="Genomic_DNA"/>
</dbReference>
<organism evidence="13 14">
    <name type="scientific">Striga asiatica</name>
    <name type="common">Asiatic witchweed</name>
    <name type="synonym">Buchnera asiatica</name>
    <dbReference type="NCBI Taxonomy" id="4170"/>
    <lineage>
        <taxon>Eukaryota</taxon>
        <taxon>Viridiplantae</taxon>
        <taxon>Streptophyta</taxon>
        <taxon>Embryophyta</taxon>
        <taxon>Tracheophyta</taxon>
        <taxon>Spermatophyta</taxon>
        <taxon>Magnoliopsida</taxon>
        <taxon>eudicotyledons</taxon>
        <taxon>Gunneridae</taxon>
        <taxon>Pentapetalae</taxon>
        <taxon>asterids</taxon>
        <taxon>lamiids</taxon>
        <taxon>Lamiales</taxon>
        <taxon>Orobanchaceae</taxon>
        <taxon>Buchnereae</taxon>
        <taxon>Striga</taxon>
    </lineage>
</organism>
<keyword evidence="14" id="KW-1185">Reference proteome</keyword>
<evidence type="ECO:0000256" key="9">
    <source>
        <dbReference type="ARBA" id="ARBA00022821"/>
    </source>
</evidence>
<dbReference type="FunFam" id="3.40.50.300:FF:001091">
    <property type="entry name" value="Probable disease resistance protein At1g61300"/>
    <property type="match status" value="1"/>
</dbReference>
<reference evidence="14" key="1">
    <citation type="journal article" date="2019" name="Curr. Biol.">
        <title>Genome Sequence of Striga asiatica Provides Insight into the Evolution of Plant Parasitism.</title>
        <authorList>
            <person name="Yoshida S."/>
            <person name="Kim S."/>
            <person name="Wafula E.K."/>
            <person name="Tanskanen J."/>
            <person name="Kim Y.M."/>
            <person name="Honaas L."/>
            <person name="Yang Z."/>
            <person name="Spallek T."/>
            <person name="Conn C.E."/>
            <person name="Ichihashi Y."/>
            <person name="Cheong K."/>
            <person name="Cui S."/>
            <person name="Der J.P."/>
            <person name="Gundlach H."/>
            <person name="Jiao Y."/>
            <person name="Hori C."/>
            <person name="Ishida J.K."/>
            <person name="Kasahara H."/>
            <person name="Kiba T."/>
            <person name="Kim M.S."/>
            <person name="Koo N."/>
            <person name="Laohavisit A."/>
            <person name="Lee Y.H."/>
            <person name="Lumba S."/>
            <person name="McCourt P."/>
            <person name="Mortimer J.C."/>
            <person name="Mutuku J.M."/>
            <person name="Nomura T."/>
            <person name="Sasaki-Sekimoto Y."/>
            <person name="Seto Y."/>
            <person name="Wang Y."/>
            <person name="Wakatake T."/>
            <person name="Sakakibara H."/>
            <person name="Demura T."/>
            <person name="Yamaguchi S."/>
            <person name="Yoneyama K."/>
            <person name="Manabe R.I."/>
            <person name="Nelson D.C."/>
            <person name="Schulman A.H."/>
            <person name="Timko M.P."/>
            <person name="dePamphilis C.W."/>
            <person name="Choi D."/>
            <person name="Shirasu K."/>
        </authorList>
    </citation>
    <scope>NUCLEOTIDE SEQUENCE [LARGE SCALE GENOMIC DNA]</scope>
    <source>
        <strain evidence="14">cv. UVA1</strain>
    </source>
</reference>
<keyword evidence="9" id="KW-0611">Plant defense</keyword>
<dbReference type="InterPro" id="IPR002182">
    <property type="entry name" value="NB-ARC"/>
</dbReference>
<dbReference type="Gene3D" id="1.10.8.430">
    <property type="entry name" value="Helical domain of apoptotic protease-activating factors"/>
    <property type="match status" value="1"/>
</dbReference>
<evidence type="ECO:0000259" key="11">
    <source>
        <dbReference type="Pfam" id="PF00931"/>
    </source>
</evidence>
<evidence type="ECO:0000256" key="8">
    <source>
        <dbReference type="ARBA" id="ARBA00022741"/>
    </source>
</evidence>
<dbReference type="PANTHER" id="PTHR23155:SF1152">
    <property type="entry name" value="AAA+ ATPASE DOMAIN-CONTAINING PROTEIN"/>
    <property type="match status" value="1"/>
</dbReference>
<evidence type="ECO:0000256" key="5">
    <source>
        <dbReference type="ARBA" id="ARBA00022614"/>
    </source>
</evidence>
<evidence type="ECO:0000256" key="2">
    <source>
        <dbReference type="ARBA" id="ARBA00004496"/>
    </source>
</evidence>
<evidence type="ECO:0000256" key="3">
    <source>
        <dbReference type="ARBA" id="ARBA00008894"/>
    </source>
</evidence>
<dbReference type="PRINTS" id="PR00364">
    <property type="entry name" value="DISEASERSIST"/>
</dbReference>
<evidence type="ECO:0000259" key="12">
    <source>
        <dbReference type="Pfam" id="PF23559"/>
    </source>
</evidence>
<name>A0A5A7R704_STRAF</name>
<dbReference type="GO" id="GO:0005524">
    <property type="term" value="F:ATP binding"/>
    <property type="evidence" value="ECO:0007669"/>
    <property type="project" value="UniProtKB-KW"/>
</dbReference>
<dbReference type="SUPFAM" id="SSF52058">
    <property type="entry name" value="L domain-like"/>
    <property type="match status" value="1"/>
</dbReference>
<dbReference type="GO" id="GO:0043531">
    <property type="term" value="F:ADP binding"/>
    <property type="evidence" value="ECO:0007669"/>
    <property type="project" value="InterPro"/>
</dbReference>
<dbReference type="InterPro" id="IPR032675">
    <property type="entry name" value="LRR_dom_sf"/>
</dbReference>
<keyword evidence="7" id="KW-0677">Repeat</keyword>
<evidence type="ECO:0000313" key="13">
    <source>
        <dbReference type="EMBL" id="GER53553.1"/>
    </source>
</evidence>
<comment type="function">
    <text evidence="1">Confers resistance to late blight (Phytophthora infestans) races carrying the avirulence gene Avr1. Resistance proteins guard the plant against pathogens that contain an appropriate avirulence protein via an indirect interaction with this avirulence protein. That triggers a defense system including the hypersensitive response, which restricts the pathogen growth.</text>
</comment>
<evidence type="ECO:0000256" key="10">
    <source>
        <dbReference type="ARBA" id="ARBA00022840"/>
    </source>
</evidence>
<keyword evidence="6" id="KW-0381">Hypersensitive response</keyword>
<dbReference type="AlphaFoldDB" id="A0A5A7R704"/>
<dbReference type="Gene3D" id="3.80.10.10">
    <property type="entry name" value="Ribonuclease Inhibitor"/>
    <property type="match status" value="1"/>
</dbReference>